<dbReference type="InterPro" id="IPR044810">
    <property type="entry name" value="WRKY_plant"/>
</dbReference>
<reference evidence="8" key="1">
    <citation type="journal article" date="2019" name="Nat. Commun.">
        <title>Genome-wide association mapping of date palm fruit traits.</title>
        <authorList>
            <person name="Hazzouri K.M."/>
            <person name="Gros-Balthazard M."/>
            <person name="Flowers J.M."/>
            <person name="Copetti D."/>
            <person name="Lemansour A."/>
            <person name="Lebrun M."/>
            <person name="Masmoudi K."/>
            <person name="Ferrand S."/>
            <person name="Dhar M.I."/>
            <person name="Fresquez Z.A."/>
            <person name="Rosas U."/>
            <person name="Zhang J."/>
            <person name="Talag J."/>
            <person name="Lee S."/>
            <person name="Kudrna D."/>
            <person name="Powell R.F."/>
            <person name="Leitch I.J."/>
            <person name="Krueger R.R."/>
            <person name="Wing R.A."/>
            <person name="Amiri K.M.A."/>
            <person name="Purugganan M.D."/>
        </authorList>
    </citation>
    <scope>NUCLEOTIDE SEQUENCE [LARGE SCALE GENOMIC DNA]</scope>
    <source>
        <strain evidence="8">cv. Khalas</strain>
    </source>
</reference>
<dbReference type="GO" id="GO:0003700">
    <property type="term" value="F:DNA-binding transcription factor activity"/>
    <property type="evidence" value="ECO:0007669"/>
    <property type="project" value="InterPro"/>
</dbReference>
<dbReference type="FunFam" id="2.20.25.80:FF:000004">
    <property type="entry name" value="WRKY transcription factor 65"/>
    <property type="match status" value="1"/>
</dbReference>
<dbReference type="InterPro" id="IPR036576">
    <property type="entry name" value="WRKY_dom_sf"/>
</dbReference>
<dbReference type="KEGG" id="pda:103713754"/>
<dbReference type="PROSITE" id="PS50811">
    <property type="entry name" value="WRKY"/>
    <property type="match status" value="1"/>
</dbReference>
<dbReference type="InterPro" id="IPR003657">
    <property type="entry name" value="WRKY_dom"/>
</dbReference>
<evidence type="ECO:0000259" key="7">
    <source>
        <dbReference type="PROSITE" id="PS50811"/>
    </source>
</evidence>
<keyword evidence="5" id="KW-0539">Nucleus</keyword>
<comment type="subcellular location">
    <subcellularLocation>
        <location evidence="1">Nucleus</location>
    </subcellularLocation>
</comment>
<feature type="compositionally biased region" description="Basic residues" evidence="6">
    <location>
        <begin position="31"/>
        <end position="40"/>
    </location>
</feature>
<keyword evidence="2" id="KW-0805">Transcription regulation</keyword>
<dbReference type="SMART" id="SM00774">
    <property type="entry name" value="WRKY"/>
    <property type="match status" value="1"/>
</dbReference>
<reference evidence="9" key="2">
    <citation type="submission" date="2025-08" db="UniProtKB">
        <authorList>
            <consortium name="RefSeq"/>
        </authorList>
    </citation>
    <scope>IDENTIFICATION</scope>
    <source>
        <tissue evidence="9">Young leaves</tissue>
    </source>
</reference>
<dbReference type="OrthoDB" id="726408at2759"/>
<feature type="domain" description="WRKY" evidence="7">
    <location>
        <begin position="56"/>
        <end position="116"/>
    </location>
</feature>
<dbReference type="PANTHER" id="PTHR32096">
    <property type="entry name" value="WRKY TRANSCRIPTION FACTOR 30-RELATED-RELATED"/>
    <property type="match status" value="1"/>
</dbReference>
<feature type="region of interest" description="Disordered" evidence="6">
    <location>
        <begin position="1"/>
        <end position="76"/>
    </location>
</feature>
<evidence type="ECO:0000256" key="5">
    <source>
        <dbReference type="ARBA" id="ARBA00023242"/>
    </source>
</evidence>
<dbReference type="Pfam" id="PF03106">
    <property type="entry name" value="WRKY"/>
    <property type="match status" value="1"/>
</dbReference>
<gene>
    <name evidence="9" type="primary">LOC103713754</name>
</gene>
<dbReference type="Proteomes" id="UP000228380">
    <property type="component" value="Chromosome 9"/>
</dbReference>
<dbReference type="AlphaFoldDB" id="A0A8B7CN23"/>
<evidence type="ECO:0000256" key="2">
    <source>
        <dbReference type="ARBA" id="ARBA00023015"/>
    </source>
</evidence>
<organism evidence="8 9">
    <name type="scientific">Phoenix dactylifera</name>
    <name type="common">Date palm</name>
    <dbReference type="NCBI Taxonomy" id="42345"/>
    <lineage>
        <taxon>Eukaryota</taxon>
        <taxon>Viridiplantae</taxon>
        <taxon>Streptophyta</taxon>
        <taxon>Embryophyta</taxon>
        <taxon>Tracheophyta</taxon>
        <taxon>Spermatophyta</taxon>
        <taxon>Magnoliopsida</taxon>
        <taxon>Liliopsida</taxon>
        <taxon>Arecaceae</taxon>
        <taxon>Coryphoideae</taxon>
        <taxon>Phoeniceae</taxon>
        <taxon>Phoenix</taxon>
    </lineage>
</organism>
<dbReference type="GeneID" id="103713754"/>
<evidence type="ECO:0000313" key="9">
    <source>
        <dbReference type="RefSeq" id="XP_008802713.2"/>
    </source>
</evidence>
<feature type="compositionally biased region" description="Basic residues" evidence="6">
    <location>
        <begin position="119"/>
        <end position="130"/>
    </location>
</feature>
<feature type="compositionally biased region" description="Low complexity" evidence="6">
    <location>
        <begin position="20"/>
        <end position="30"/>
    </location>
</feature>
<evidence type="ECO:0000256" key="6">
    <source>
        <dbReference type="SAM" id="MobiDB-lite"/>
    </source>
</evidence>
<evidence type="ECO:0000313" key="8">
    <source>
        <dbReference type="Proteomes" id="UP000228380"/>
    </source>
</evidence>
<evidence type="ECO:0000256" key="4">
    <source>
        <dbReference type="ARBA" id="ARBA00023163"/>
    </source>
</evidence>
<evidence type="ECO:0000256" key="1">
    <source>
        <dbReference type="ARBA" id="ARBA00004123"/>
    </source>
</evidence>
<accession>A0A8B7CN23</accession>
<dbReference type="Gene3D" id="2.20.25.80">
    <property type="entry name" value="WRKY domain"/>
    <property type="match status" value="1"/>
</dbReference>
<dbReference type="PANTHER" id="PTHR32096:SF19">
    <property type="entry name" value="OS01G0750100 PROTEIN"/>
    <property type="match status" value="1"/>
</dbReference>
<proteinExistence type="predicted"/>
<dbReference type="GO" id="GO:0005634">
    <property type="term" value="C:nucleus"/>
    <property type="evidence" value="ECO:0007669"/>
    <property type="project" value="UniProtKB-SubCell"/>
</dbReference>
<dbReference type="GO" id="GO:0000976">
    <property type="term" value="F:transcription cis-regulatory region binding"/>
    <property type="evidence" value="ECO:0007669"/>
    <property type="project" value="TreeGrafter"/>
</dbReference>
<evidence type="ECO:0000256" key="3">
    <source>
        <dbReference type="ARBA" id="ARBA00023125"/>
    </source>
</evidence>
<sequence length="284" mass="30329">MDGCSNGTDPKDRGIATTDLKTSTRLSSPSSKKRSRRSVQKRVVSVPSGDGAVPPSDSWAWRKYGQKPIKGSPYPRGYYKCSSFKGCPARKQVERSRLDPAMVVVAYAGEHNHACPPPRNRHHQHHRSSKPRSVEIPTSGQEPAAPDSVQTGPADPDEKFSDLIADESSSLITLDGRYFLPDAGSTSSTSPPDADDALLYGSVCVAGGAAAAAGVAMMFADECERLSRDSGGNDGGEDESLFADLGELPECSAVFRRGFVERHMGGEESQRFTLTTVACCRSSG</sequence>
<dbReference type="SUPFAM" id="SSF118290">
    <property type="entry name" value="WRKY DNA-binding domain"/>
    <property type="match status" value="1"/>
</dbReference>
<name>A0A8B7CN23_PHODC</name>
<keyword evidence="3" id="KW-0238">DNA-binding</keyword>
<keyword evidence="8" id="KW-1185">Reference proteome</keyword>
<dbReference type="RefSeq" id="XP_008802713.2">
    <property type="nucleotide sequence ID" value="XM_008804491.4"/>
</dbReference>
<keyword evidence="4" id="KW-0804">Transcription</keyword>
<feature type="region of interest" description="Disordered" evidence="6">
    <location>
        <begin position="112"/>
        <end position="160"/>
    </location>
</feature>
<protein>
    <submittedName>
        <fullName evidence="9">Probable WRKY transcription factor 65</fullName>
    </submittedName>
</protein>